<gene>
    <name evidence="2" type="ORF">NP233_g11790</name>
</gene>
<dbReference type="AlphaFoldDB" id="A0AAD5VFQ5"/>
<comment type="caution">
    <text evidence="2">The sequence shown here is derived from an EMBL/GenBank/DDBJ whole genome shotgun (WGS) entry which is preliminary data.</text>
</comment>
<dbReference type="EMBL" id="JANIEX010001500">
    <property type="protein sequence ID" value="KAJ3557252.1"/>
    <property type="molecule type" value="Genomic_DNA"/>
</dbReference>
<keyword evidence="3" id="KW-1185">Reference proteome</keyword>
<name>A0AAD5VFQ5_9AGAR</name>
<feature type="compositionally biased region" description="Low complexity" evidence="1">
    <location>
        <begin position="69"/>
        <end position="85"/>
    </location>
</feature>
<dbReference type="Proteomes" id="UP001213000">
    <property type="component" value="Unassembled WGS sequence"/>
</dbReference>
<evidence type="ECO:0000313" key="2">
    <source>
        <dbReference type="EMBL" id="KAJ3557252.1"/>
    </source>
</evidence>
<feature type="region of interest" description="Disordered" evidence="1">
    <location>
        <begin position="68"/>
        <end position="93"/>
    </location>
</feature>
<reference evidence="2" key="1">
    <citation type="submission" date="2022-07" db="EMBL/GenBank/DDBJ databases">
        <title>Genome Sequence of Leucocoprinus birnbaumii.</title>
        <authorList>
            <person name="Buettner E."/>
        </authorList>
    </citation>
    <scope>NUCLEOTIDE SEQUENCE</scope>
    <source>
        <strain evidence="2">VT141</strain>
    </source>
</reference>
<accession>A0AAD5VFQ5</accession>
<evidence type="ECO:0000256" key="1">
    <source>
        <dbReference type="SAM" id="MobiDB-lite"/>
    </source>
</evidence>
<evidence type="ECO:0000313" key="3">
    <source>
        <dbReference type="Proteomes" id="UP001213000"/>
    </source>
</evidence>
<proteinExistence type="predicted"/>
<sequence>MDNLPSLPHISPAFVLFEVNPCTSKPYTLQELNTIRNASHATLTLFSRTPTPDNTSLPDLTWFLSQTESGSRVSSSSNSTVNGGVPPTPLSPSHAEPQFLWCYDKQGDEHCQSSSKRRKVNKSSPEL</sequence>
<protein>
    <submittedName>
        <fullName evidence="2">Uncharacterized protein</fullName>
    </submittedName>
</protein>
<organism evidence="2 3">
    <name type="scientific">Leucocoprinus birnbaumii</name>
    <dbReference type="NCBI Taxonomy" id="56174"/>
    <lineage>
        <taxon>Eukaryota</taxon>
        <taxon>Fungi</taxon>
        <taxon>Dikarya</taxon>
        <taxon>Basidiomycota</taxon>
        <taxon>Agaricomycotina</taxon>
        <taxon>Agaricomycetes</taxon>
        <taxon>Agaricomycetidae</taxon>
        <taxon>Agaricales</taxon>
        <taxon>Agaricineae</taxon>
        <taxon>Agaricaceae</taxon>
        <taxon>Leucocoprinus</taxon>
    </lineage>
</organism>